<dbReference type="Proteomes" id="UP000007726">
    <property type="component" value="Chromosome"/>
</dbReference>
<sequence length="285" mass="32604">MSKKVVVTGANGYIGAHLIAELQKHSQHFQTIAVDIDDKYIPKGVTFVSMDLLNEARKETLYKECGEPDICVHLAWRDGFQHNALSHIDDLPCHFHFLKNLADHGTTHFAIAGSFREYGSVNGMVDQDAVVIPDNFYTLAKSMLKQALEIYFKEKNICLQWLRPFTVYGNDSRNNSIMSKIIRWEDEGKQSFPFTSGNEEYDYVSVYEVARQIAAVISQREVDGIIDCCTGKPTRLGDKIEGFIRENHFKIRPEYGAFPKREYDSSVIYGDNRKITEIIKKCILF</sequence>
<evidence type="ECO:0000313" key="3">
    <source>
        <dbReference type="EMBL" id="ACL22466.1"/>
    </source>
</evidence>
<protein>
    <submittedName>
        <fullName evidence="3">NAD-dependent epimerase/dehydratase</fullName>
    </submittedName>
</protein>
<dbReference type="RefSeq" id="WP_015945239.1">
    <property type="nucleotide sequence ID" value="NC_011830.1"/>
</dbReference>
<dbReference type="HOGENOM" id="CLU_007383_1_6_9"/>
<feature type="domain" description="NAD-dependent epimerase/dehydratase" evidence="2">
    <location>
        <begin position="5"/>
        <end position="220"/>
    </location>
</feature>
<reference evidence="3 4" key="1">
    <citation type="journal article" date="2012" name="BMC Microbiol.">
        <title>Genome sequence of Desulfitobacterium hafniense DCB-2, a Gram-positive anaerobe capable of dehalogenation and metal reduction.</title>
        <authorList>
            <person name="Kim S.H."/>
            <person name="Harzman C."/>
            <person name="Davis J.K."/>
            <person name="Hutcheson R."/>
            <person name="Broderick J.B."/>
            <person name="Marsh T.L."/>
            <person name="Tiedje J.M."/>
        </authorList>
    </citation>
    <scope>NUCLEOTIDE SEQUENCE [LARGE SCALE GENOMIC DNA]</scope>
    <source>
        <strain evidence="4">DSM 10664 / DCB-2</strain>
    </source>
</reference>
<dbReference type="SMR" id="B8FVR4"/>
<evidence type="ECO:0000256" key="1">
    <source>
        <dbReference type="ARBA" id="ARBA00007637"/>
    </source>
</evidence>
<comment type="similarity">
    <text evidence="1">Belongs to the NAD(P)-dependent epimerase/dehydratase family.</text>
</comment>
<dbReference type="Gene3D" id="3.40.50.720">
    <property type="entry name" value="NAD(P)-binding Rossmann-like Domain"/>
    <property type="match status" value="1"/>
</dbReference>
<accession>B8FVR4</accession>
<evidence type="ECO:0000313" key="4">
    <source>
        <dbReference type="Proteomes" id="UP000007726"/>
    </source>
</evidence>
<dbReference type="Pfam" id="PF01370">
    <property type="entry name" value="Epimerase"/>
    <property type="match status" value="1"/>
</dbReference>
<dbReference type="InterPro" id="IPR001509">
    <property type="entry name" value="Epimerase_deHydtase"/>
</dbReference>
<name>B8FVR4_DESHD</name>
<dbReference type="KEGG" id="dhd:Dhaf_4463"/>
<proteinExistence type="inferred from homology"/>
<organism evidence="3 4">
    <name type="scientific">Desulfitobacterium hafniense (strain DSM 10664 / DCB-2)</name>
    <dbReference type="NCBI Taxonomy" id="272564"/>
    <lineage>
        <taxon>Bacteria</taxon>
        <taxon>Bacillati</taxon>
        <taxon>Bacillota</taxon>
        <taxon>Clostridia</taxon>
        <taxon>Eubacteriales</taxon>
        <taxon>Desulfitobacteriaceae</taxon>
        <taxon>Desulfitobacterium</taxon>
    </lineage>
</organism>
<evidence type="ECO:0000259" key="2">
    <source>
        <dbReference type="Pfam" id="PF01370"/>
    </source>
</evidence>
<dbReference type="SUPFAM" id="SSF51735">
    <property type="entry name" value="NAD(P)-binding Rossmann-fold domains"/>
    <property type="match status" value="1"/>
</dbReference>
<gene>
    <name evidence="3" type="ordered locus">Dhaf_4463</name>
</gene>
<dbReference type="AlphaFoldDB" id="B8FVR4"/>
<dbReference type="EMBL" id="CP001336">
    <property type="protein sequence ID" value="ACL22466.1"/>
    <property type="molecule type" value="Genomic_DNA"/>
</dbReference>
<dbReference type="PANTHER" id="PTHR43000">
    <property type="entry name" value="DTDP-D-GLUCOSE 4,6-DEHYDRATASE-RELATED"/>
    <property type="match status" value="1"/>
</dbReference>
<dbReference type="InterPro" id="IPR036291">
    <property type="entry name" value="NAD(P)-bd_dom_sf"/>
</dbReference>